<gene>
    <name evidence="1" type="ORF">HMPREF9439_01353</name>
</gene>
<comment type="caution">
    <text evidence="1">The sequence shown here is derived from an EMBL/GenBank/DDBJ whole genome shotgun (WGS) entry which is preliminary data.</text>
</comment>
<dbReference type="HOGENOM" id="CLU_2451907_0_0_4"/>
<evidence type="ECO:0000313" key="2">
    <source>
        <dbReference type="Proteomes" id="UP000005156"/>
    </source>
</evidence>
<keyword evidence="2" id="KW-1185">Reference proteome</keyword>
<dbReference type="EMBL" id="AFBP01000035">
    <property type="protein sequence ID" value="EGG54789.1"/>
    <property type="molecule type" value="Genomic_DNA"/>
</dbReference>
<organism evidence="1 2">
    <name type="scientific">Parasutterella excrementihominis YIT 11859</name>
    <dbReference type="NCBI Taxonomy" id="762966"/>
    <lineage>
        <taxon>Bacteria</taxon>
        <taxon>Pseudomonadati</taxon>
        <taxon>Pseudomonadota</taxon>
        <taxon>Betaproteobacteria</taxon>
        <taxon>Burkholderiales</taxon>
        <taxon>Sutterellaceae</taxon>
        <taxon>Parasutterella</taxon>
    </lineage>
</organism>
<protein>
    <submittedName>
        <fullName evidence="1">Uncharacterized protein</fullName>
    </submittedName>
</protein>
<dbReference type="Proteomes" id="UP000005156">
    <property type="component" value="Unassembled WGS sequence"/>
</dbReference>
<name>F3QK95_9BURK</name>
<accession>F3QK95</accession>
<evidence type="ECO:0000313" key="1">
    <source>
        <dbReference type="EMBL" id="EGG54789.1"/>
    </source>
</evidence>
<reference evidence="1 2" key="1">
    <citation type="submission" date="2011-02" db="EMBL/GenBank/DDBJ databases">
        <authorList>
            <person name="Weinstock G."/>
            <person name="Sodergren E."/>
            <person name="Clifton S."/>
            <person name="Fulton L."/>
            <person name="Fulton B."/>
            <person name="Courtney L."/>
            <person name="Fronick C."/>
            <person name="Harrison M."/>
            <person name="Strong C."/>
            <person name="Farmer C."/>
            <person name="Delahaunty K."/>
            <person name="Markovic C."/>
            <person name="Hall O."/>
            <person name="Minx P."/>
            <person name="Tomlinson C."/>
            <person name="Mitreva M."/>
            <person name="Hou S."/>
            <person name="Chen J."/>
            <person name="Wollam A."/>
            <person name="Pepin K.H."/>
            <person name="Johnson M."/>
            <person name="Bhonagiri V."/>
            <person name="Zhang X."/>
            <person name="Suruliraj S."/>
            <person name="Warren W."/>
            <person name="Chinwalla A."/>
            <person name="Mardis E.R."/>
            <person name="Wilson R.K."/>
        </authorList>
    </citation>
    <scope>NUCLEOTIDE SEQUENCE [LARGE SCALE GENOMIC DNA]</scope>
    <source>
        <strain evidence="1 2">YIT 11859</strain>
    </source>
</reference>
<proteinExistence type="predicted"/>
<dbReference type="AlphaFoldDB" id="F3QK95"/>
<sequence>MVWEGQVEICLPYPIEKIQNLQFSKEEYAAPLSHEPLAARKLAVWSFVSHPIAMKEVREDFLRKSSQKAAWEQRYGEAEIAAIWFEENE</sequence>